<dbReference type="OrthoDB" id="5795499at2"/>
<sequence>MYKTLLVPLDGSGNANKALDVAAQLARPGEGELYLLHIPEPGSASGTPAGTGPTHASGCTAEKSGRTIIDNALDVVDPRDVRHHVLVIDGTPGEIIEREAIRLDADAIVMGHRGLTRGTGESGGHVSREILARAACRVITVR</sequence>
<comment type="caution">
    <text evidence="4">The sequence shown here is derived from an EMBL/GenBank/DDBJ whole genome shotgun (WGS) entry which is preliminary data.</text>
</comment>
<dbReference type="PANTHER" id="PTHR46268:SF6">
    <property type="entry name" value="UNIVERSAL STRESS PROTEIN UP12"/>
    <property type="match status" value="1"/>
</dbReference>
<dbReference type="Proteomes" id="UP000281975">
    <property type="component" value="Unassembled WGS sequence"/>
</dbReference>
<dbReference type="EMBL" id="RBIN01000002">
    <property type="protein sequence ID" value="RKR06888.1"/>
    <property type="molecule type" value="Genomic_DNA"/>
</dbReference>
<dbReference type="InterPro" id="IPR006015">
    <property type="entry name" value="Universal_stress_UspA"/>
</dbReference>
<proteinExistence type="inferred from homology"/>
<evidence type="ECO:0000313" key="4">
    <source>
        <dbReference type="EMBL" id="RKR06888.1"/>
    </source>
</evidence>
<dbReference type="Pfam" id="PF00582">
    <property type="entry name" value="Usp"/>
    <property type="match status" value="1"/>
</dbReference>
<dbReference type="PRINTS" id="PR01438">
    <property type="entry name" value="UNVRSLSTRESS"/>
</dbReference>
<dbReference type="InterPro" id="IPR014729">
    <property type="entry name" value="Rossmann-like_a/b/a_fold"/>
</dbReference>
<protein>
    <submittedName>
        <fullName evidence="4">Nucleotide-binding universal stress UspA family protein</fullName>
    </submittedName>
</protein>
<evidence type="ECO:0000259" key="3">
    <source>
        <dbReference type="Pfam" id="PF00582"/>
    </source>
</evidence>
<evidence type="ECO:0000256" key="2">
    <source>
        <dbReference type="SAM" id="MobiDB-lite"/>
    </source>
</evidence>
<keyword evidence="5" id="KW-1185">Reference proteome</keyword>
<accession>A0A420WZU3</accession>
<dbReference type="RefSeq" id="WP_121171623.1">
    <property type="nucleotide sequence ID" value="NZ_RBIN01000002.1"/>
</dbReference>
<dbReference type="SUPFAM" id="SSF52402">
    <property type="entry name" value="Adenine nucleotide alpha hydrolases-like"/>
    <property type="match status" value="1"/>
</dbReference>
<dbReference type="AlphaFoldDB" id="A0A420WZU3"/>
<organism evidence="4 5">
    <name type="scientific">Kushneria sinocarnis</name>
    <dbReference type="NCBI Taxonomy" id="595502"/>
    <lineage>
        <taxon>Bacteria</taxon>
        <taxon>Pseudomonadati</taxon>
        <taxon>Pseudomonadota</taxon>
        <taxon>Gammaproteobacteria</taxon>
        <taxon>Oceanospirillales</taxon>
        <taxon>Halomonadaceae</taxon>
        <taxon>Kushneria</taxon>
    </lineage>
</organism>
<reference evidence="4 5" key="1">
    <citation type="submission" date="2018-10" db="EMBL/GenBank/DDBJ databases">
        <title>Genomic Encyclopedia of Type Strains, Phase IV (KMG-IV): sequencing the most valuable type-strain genomes for metagenomic binning, comparative biology and taxonomic classification.</title>
        <authorList>
            <person name="Goeker M."/>
        </authorList>
    </citation>
    <scope>NUCLEOTIDE SEQUENCE [LARGE SCALE GENOMIC DNA]</scope>
    <source>
        <strain evidence="4 5">DSM 23229</strain>
    </source>
</reference>
<feature type="domain" description="UspA" evidence="3">
    <location>
        <begin position="1"/>
        <end position="142"/>
    </location>
</feature>
<dbReference type="CDD" id="cd00293">
    <property type="entry name" value="USP-like"/>
    <property type="match status" value="1"/>
</dbReference>
<feature type="region of interest" description="Disordered" evidence="2">
    <location>
        <begin position="38"/>
        <end position="61"/>
    </location>
</feature>
<dbReference type="PANTHER" id="PTHR46268">
    <property type="entry name" value="STRESS RESPONSE PROTEIN NHAX"/>
    <property type="match status" value="1"/>
</dbReference>
<dbReference type="InterPro" id="IPR006016">
    <property type="entry name" value="UspA"/>
</dbReference>
<evidence type="ECO:0000256" key="1">
    <source>
        <dbReference type="ARBA" id="ARBA00008791"/>
    </source>
</evidence>
<dbReference type="Gene3D" id="3.40.50.620">
    <property type="entry name" value="HUPs"/>
    <property type="match status" value="1"/>
</dbReference>
<name>A0A420WZU3_9GAMM</name>
<gene>
    <name evidence="4" type="ORF">C7446_0887</name>
</gene>
<comment type="similarity">
    <text evidence="1">Belongs to the universal stress protein A family.</text>
</comment>
<evidence type="ECO:0000313" key="5">
    <source>
        <dbReference type="Proteomes" id="UP000281975"/>
    </source>
</evidence>